<protein>
    <recommendedName>
        <fullName evidence="5">Prevent-host-death family protein</fullName>
    </recommendedName>
</protein>
<gene>
    <name evidence="3" type="ordered locus">Krad_4395</name>
</gene>
<feature type="compositionally biased region" description="Basic and acidic residues" evidence="2">
    <location>
        <begin position="68"/>
        <end position="79"/>
    </location>
</feature>
<comment type="similarity">
    <text evidence="1">Belongs to the phD/YefM antitoxin family.</text>
</comment>
<organism evidence="3 4">
    <name type="scientific">Kineococcus radiotolerans (strain ATCC BAA-149 / DSM 14245 / SRS30216)</name>
    <dbReference type="NCBI Taxonomy" id="266940"/>
    <lineage>
        <taxon>Bacteria</taxon>
        <taxon>Bacillati</taxon>
        <taxon>Actinomycetota</taxon>
        <taxon>Actinomycetes</taxon>
        <taxon>Kineosporiales</taxon>
        <taxon>Kineosporiaceae</taxon>
        <taxon>Kineococcus</taxon>
    </lineage>
</organism>
<feature type="region of interest" description="Disordered" evidence="2">
    <location>
        <begin position="67"/>
        <end position="103"/>
    </location>
</feature>
<evidence type="ECO:0008006" key="5">
    <source>
        <dbReference type="Google" id="ProtNLM"/>
    </source>
</evidence>
<dbReference type="KEGG" id="kra:Krad_4395"/>
<proteinExistence type="inferred from homology"/>
<dbReference type="eggNOG" id="COG4118">
    <property type="taxonomic scope" value="Bacteria"/>
</dbReference>
<keyword evidence="4" id="KW-1185">Reference proteome</keyword>
<dbReference type="HOGENOM" id="CLU_174702_1_0_11"/>
<dbReference type="STRING" id="266940.Krad_4395"/>
<dbReference type="InterPro" id="IPR036165">
    <property type="entry name" value="YefM-like_sf"/>
</dbReference>
<evidence type="ECO:0000313" key="4">
    <source>
        <dbReference type="Proteomes" id="UP000001116"/>
    </source>
</evidence>
<dbReference type="OrthoDB" id="33091at2"/>
<dbReference type="AlphaFoldDB" id="A6WGB5"/>
<accession>A6WGB5</accession>
<dbReference type="Proteomes" id="UP000001116">
    <property type="component" value="Chromosome"/>
</dbReference>
<dbReference type="EMBL" id="CP000750">
    <property type="protein sequence ID" value="ABS05854.1"/>
    <property type="molecule type" value="Genomic_DNA"/>
</dbReference>
<evidence type="ECO:0000313" key="3">
    <source>
        <dbReference type="EMBL" id="ABS05854.1"/>
    </source>
</evidence>
<sequence>MRTISQRELRNDSGQILRALRDGEHLLVTSNGAPVGVLRMDPPPTEPHRFVPAETLRHLFDDLAPLSPEDRGAWKRDVQDTFDDELDNPYGRAAQRSEGPTAG</sequence>
<reference evidence="4" key="1">
    <citation type="journal article" date="2008" name="PLoS ONE">
        <title>Survival in nuclear waste, extreme resistance, and potential applications gleaned from the genome sequence of Kineococcus radiotolerans SRS30216.</title>
        <authorList>
            <person name="Bagwell C.E."/>
            <person name="Bhat S."/>
            <person name="Hawkins G.M."/>
            <person name="Smith B.W."/>
            <person name="Biswas T."/>
            <person name="Hoover T.R."/>
            <person name="Saunders E."/>
            <person name="Han C.S."/>
            <person name="Tsodikov O.V."/>
            <person name="Shimkets L.J."/>
        </authorList>
    </citation>
    <scope>NUCLEOTIDE SEQUENCE [LARGE SCALE GENOMIC DNA]</scope>
    <source>
        <strain evidence="4">ATCC BAA-149 / DSM 14245 / SRS30216</strain>
    </source>
</reference>
<dbReference type="RefSeq" id="WP_012085844.1">
    <property type="nucleotide sequence ID" value="NC_009664.2"/>
</dbReference>
<dbReference type="SUPFAM" id="SSF143120">
    <property type="entry name" value="YefM-like"/>
    <property type="match status" value="1"/>
</dbReference>
<dbReference type="NCBIfam" id="TIGR01552">
    <property type="entry name" value="phd_fam"/>
    <property type="match status" value="1"/>
</dbReference>
<evidence type="ECO:0000256" key="1">
    <source>
        <dbReference type="ARBA" id="ARBA00009981"/>
    </source>
</evidence>
<name>A6WGB5_KINRD</name>
<evidence type="ECO:0000256" key="2">
    <source>
        <dbReference type="SAM" id="MobiDB-lite"/>
    </source>
</evidence>